<evidence type="ECO:0000256" key="1">
    <source>
        <dbReference type="SAM" id="Phobius"/>
    </source>
</evidence>
<evidence type="ECO:0000313" key="2">
    <source>
        <dbReference type="EMBL" id="NIZ69664.1"/>
    </source>
</evidence>
<keyword evidence="1" id="KW-0812">Transmembrane</keyword>
<reference evidence="2" key="1">
    <citation type="submission" date="2020-03" db="EMBL/GenBank/DDBJ databases">
        <title>Spirochaetal bacteria isolated from arthropods constitute a novel genus Entomospira genus novum within the order Spirochaetales.</title>
        <authorList>
            <person name="Grana-Miraglia L."/>
            <person name="Sikutova S."/>
            <person name="Fingerle V."/>
            <person name="Sing A."/>
            <person name="Castillo-Ramirez S."/>
            <person name="Margos G."/>
            <person name="Rudolf I."/>
        </authorList>
    </citation>
    <scope>NUCLEOTIDE SEQUENCE</scope>
    <source>
        <strain evidence="2">BR149</strain>
    </source>
</reference>
<protein>
    <submittedName>
        <fullName evidence="2">Uncharacterized protein</fullName>
    </submittedName>
</protein>
<organism evidence="2 3">
    <name type="scientific">Entomospira culicis</name>
    <dbReference type="NCBI Taxonomy" id="2719989"/>
    <lineage>
        <taxon>Bacteria</taxon>
        <taxon>Pseudomonadati</taxon>
        <taxon>Spirochaetota</taxon>
        <taxon>Spirochaetia</taxon>
        <taxon>Spirochaetales</taxon>
        <taxon>Spirochaetaceae</taxon>
        <taxon>Entomospira</taxon>
    </lineage>
</organism>
<dbReference type="AlphaFoldDB" id="A0A968KUK6"/>
<keyword evidence="1" id="KW-0472">Membrane</keyword>
<dbReference type="Proteomes" id="UP000778951">
    <property type="component" value="Unassembled WGS sequence"/>
</dbReference>
<sequence length="126" mass="14264">MKKLVLQVVGISILTYLFIMVAWIAVYYIDTKIGSKSADKRFSADSVSHFYEIASLVLFYEERADSIDQNIDGLIEKGNDPDSETIQGLRSEAQMLRDRAEFIRRRLAGDIEAIYSVVKVPLSVDL</sequence>
<dbReference type="EMBL" id="JAATLM010000001">
    <property type="protein sequence ID" value="NIZ69664.1"/>
    <property type="molecule type" value="Genomic_DNA"/>
</dbReference>
<evidence type="ECO:0000313" key="3">
    <source>
        <dbReference type="Proteomes" id="UP000778951"/>
    </source>
</evidence>
<comment type="caution">
    <text evidence="2">The sequence shown here is derived from an EMBL/GenBank/DDBJ whole genome shotgun (WGS) entry which is preliminary data.</text>
</comment>
<name>A0A968KUK6_9SPIO</name>
<feature type="transmembrane region" description="Helical" evidence="1">
    <location>
        <begin position="6"/>
        <end position="29"/>
    </location>
</feature>
<gene>
    <name evidence="2" type="ORF">HCT48_05485</name>
</gene>
<accession>A0A968KUK6</accession>
<keyword evidence="1" id="KW-1133">Transmembrane helix</keyword>
<keyword evidence="3" id="KW-1185">Reference proteome</keyword>
<dbReference type="RefSeq" id="WP_167695749.1">
    <property type="nucleotide sequence ID" value="NZ_CP118181.1"/>
</dbReference>
<proteinExistence type="predicted"/>